<evidence type="ECO:0008006" key="4">
    <source>
        <dbReference type="Google" id="ProtNLM"/>
    </source>
</evidence>
<name>A0ABR4Z942_9NOCA</name>
<dbReference type="EMBL" id="JNFP01000040">
    <property type="protein sequence ID" value="KIA61778.1"/>
    <property type="molecule type" value="Genomic_DNA"/>
</dbReference>
<accession>A0ABR4Z942</accession>
<dbReference type="SUPFAM" id="SSF55909">
    <property type="entry name" value="Pentein"/>
    <property type="match status" value="1"/>
</dbReference>
<dbReference type="Pfam" id="PF04371">
    <property type="entry name" value="PAD_porph"/>
    <property type="match status" value="1"/>
</dbReference>
<reference evidence="2 3" key="1">
    <citation type="journal article" date="2014" name="Int. J. Syst. Evol. Microbiol.">
        <title>Nocardia vulneris sp. nov., isolated from wounds of human patients in North America.</title>
        <authorList>
            <person name="Lasker B.A."/>
            <person name="Bell M."/>
            <person name="Klenk H.P."/>
            <person name="Sproer C."/>
            <person name="Schumann C."/>
            <person name="Schumann P."/>
            <person name="Brown J.M."/>
        </authorList>
    </citation>
    <scope>NUCLEOTIDE SEQUENCE [LARGE SCALE GENOMIC DNA]</scope>
    <source>
        <strain evidence="2 3">W9851</strain>
    </source>
</reference>
<evidence type="ECO:0000313" key="3">
    <source>
        <dbReference type="Proteomes" id="UP000031364"/>
    </source>
</evidence>
<protein>
    <recommendedName>
        <fullName evidence="4">Agmatine deiminase</fullName>
    </recommendedName>
</protein>
<comment type="caution">
    <text evidence="2">The sequence shown here is derived from an EMBL/GenBank/DDBJ whole genome shotgun (WGS) entry which is preliminary data.</text>
</comment>
<dbReference type="PANTHER" id="PTHR31377:SF0">
    <property type="entry name" value="AGMATINE DEIMINASE-RELATED"/>
    <property type="match status" value="1"/>
</dbReference>
<dbReference type="RefSeq" id="WP_043676840.1">
    <property type="nucleotide sequence ID" value="NZ_BDCI01000047.1"/>
</dbReference>
<dbReference type="PANTHER" id="PTHR31377">
    <property type="entry name" value="AGMATINE DEIMINASE-RELATED"/>
    <property type="match status" value="1"/>
</dbReference>
<gene>
    <name evidence="2" type="ORF">FG87_29055</name>
</gene>
<dbReference type="Gene3D" id="3.75.10.10">
    <property type="entry name" value="L-arginine/glycine Amidinotransferase, Chain A"/>
    <property type="match status" value="1"/>
</dbReference>
<sequence>MRTHVSSTPATDGYRLPADWEPNTACYLAWPENTYFWRAGAKPAQHTVATLADTIAEAGEQVTVTVSASQYLHARLALSAAVRVVEVSSSNVWARDTGPMFVVDDRGGLRGVDWRFNGYGNRSPHWHIDDAYAGKLLDLERVDRYPGPIVFEGGMLDVDGRGTGMVTEECALDPARYPEPDRDTIATALREFLGVRELIWLPFGLVDDGTRGHIDNLARFVAPGEVALAWTDDERDPQFERSAAALARLDGTPDVDGKPLTVHKIPIPGPLSMTADESAGTDIAALHDQTGNRLAGSYLNFHLIEGAVLIPQLDPATDDAAAALFGDLFPTRTPILLPTRELLLGGGNIHCATRQVPDPARSGAQ</sequence>
<dbReference type="Proteomes" id="UP000031364">
    <property type="component" value="Unassembled WGS sequence"/>
</dbReference>
<keyword evidence="3" id="KW-1185">Reference proteome</keyword>
<keyword evidence="1" id="KW-0378">Hydrolase</keyword>
<dbReference type="InterPro" id="IPR007466">
    <property type="entry name" value="Peptidyl-Arg-deiminase_porph"/>
</dbReference>
<evidence type="ECO:0000256" key="1">
    <source>
        <dbReference type="ARBA" id="ARBA00022801"/>
    </source>
</evidence>
<evidence type="ECO:0000313" key="2">
    <source>
        <dbReference type="EMBL" id="KIA61778.1"/>
    </source>
</evidence>
<proteinExistence type="predicted"/>
<organism evidence="2 3">
    <name type="scientific">Nocardia vulneris</name>
    <dbReference type="NCBI Taxonomy" id="1141657"/>
    <lineage>
        <taxon>Bacteria</taxon>
        <taxon>Bacillati</taxon>
        <taxon>Actinomycetota</taxon>
        <taxon>Actinomycetes</taxon>
        <taxon>Mycobacteriales</taxon>
        <taxon>Nocardiaceae</taxon>
        <taxon>Nocardia</taxon>
    </lineage>
</organism>